<sequence>MDKQIVSGGDLIVWLSAGIDKNGQRNASHH</sequence>
<evidence type="ECO:0000313" key="2">
    <source>
        <dbReference type="Proteomes" id="UP000218418"/>
    </source>
</evidence>
<evidence type="ECO:0000313" key="1">
    <source>
        <dbReference type="EMBL" id="BAY80561.1"/>
    </source>
</evidence>
<dbReference type="AlphaFoldDB" id="A0A1Z4LH42"/>
<dbReference type="Proteomes" id="UP000218418">
    <property type="component" value="Chromosome"/>
</dbReference>
<dbReference type="EMBL" id="AP018227">
    <property type="protein sequence ID" value="BAY80561.1"/>
    <property type="molecule type" value="Genomic_DNA"/>
</dbReference>
<organism evidence="1 2">
    <name type="scientific">Calothrix parasitica NIES-267</name>
    <dbReference type="NCBI Taxonomy" id="1973488"/>
    <lineage>
        <taxon>Bacteria</taxon>
        <taxon>Bacillati</taxon>
        <taxon>Cyanobacteriota</taxon>
        <taxon>Cyanophyceae</taxon>
        <taxon>Nostocales</taxon>
        <taxon>Calotrichaceae</taxon>
        <taxon>Calothrix</taxon>
    </lineage>
</organism>
<accession>A0A1Z4LH42</accession>
<gene>
    <name evidence="1" type="ORF">NIES267_00180</name>
</gene>
<proteinExistence type="predicted"/>
<reference evidence="1 2" key="1">
    <citation type="submission" date="2017-06" db="EMBL/GenBank/DDBJ databases">
        <title>Genome sequencing of cyanobaciteial culture collection at National Institute for Environmental Studies (NIES).</title>
        <authorList>
            <person name="Hirose Y."/>
            <person name="Shimura Y."/>
            <person name="Fujisawa T."/>
            <person name="Nakamura Y."/>
            <person name="Kawachi M."/>
        </authorList>
    </citation>
    <scope>NUCLEOTIDE SEQUENCE [LARGE SCALE GENOMIC DNA]</scope>
    <source>
        <strain evidence="1 2">NIES-267</strain>
    </source>
</reference>
<protein>
    <submittedName>
        <fullName evidence="1">Uncharacterized protein</fullName>
    </submittedName>
</protein>
<keyword evidence="2" id="KW-1185">Reference proteome</keyword>
<name>A0A1Z4LH42_9CYAN</name>